<sequence>MPPDRLDTTLLAAIEAHAEQHQLGDVLAKVTAACETHSVRRHRNGLIATITGTGDPDREHRTLALLTPHHLVIAVTGERRGIHVRSARLETITVRTDVVGTIDSGISLAARWSGATADQGNAEFYLGLGDDPIGHTFTTRLLAAVTSAKAH</sequence>
<dbReference type="EMBL" id="LQPI01000022">
    <property type="protein sequence ID" value="ORW24530.1"/>
    <property type="molecule type" value="Genomic_DNA"/>
</dbReference>
<reference evidence="1 2" key="1">
    <citation type="submission" date="2016-01" db="EMBL/GenBank/DDBJ databases">
        <title>The new phylogeny of the genus Mycobacterium.</title>
        <authorList>
            <person name="Tarcisio F."/>
            <person name="Conor M."/>
            <person name="Antonella G."/>
            <person name="Elisabetta G."/>
            <person name="Giulia F.S."/>
            <person name="Sara T."/>
            <person name="Anna F."/>
            <person name="Clotilde B."/>
            <person name="Roberto B."/>
            <person name="Veronica D.S."/>
            <person name="Fabio R."/>
            <person name="Monica P."/>
            <person name="Olivier J."/>
            <person name="Enrico T."/>
            <person name="Nicola S."/>
        </authorList>
    </citation>
    <scope>NUCLEOTIDE SEQUENCE [LARGE SCALE GENOMIC DNA]</scope>
    <source>
        <strain evidence="1 2">DSM 44164</strain>
    </source>
</reference>
<organism evidence="1 2">
    <name type="scientific">Mycolicibacter nonchromogenicus</name>
    <name type="common">Mycobacterium nonchromogenicum</name>
    <dbReference type="NCBI Taxonomy" id="1782"/>
    <lineage>
        <taxon>Bacteria</taxon>
        <taxon>Bacillati</taxon>
        <taxon>Actinomycetota</taxon>
        <taxon>Actinomycetes</taxon>
        <taxon>Mycobacteriales</taxon>
        <taxon>Mycobacteriaceae</taxon>
        <taxon>Mycolicibacter</taxon>
    </lineage>
</organism>
<evidence type="ECO:0008006" key="3">
    <source>
        <dbReference type="Google" id="ProtNLM"/>
    </source>
</evidence>
<evidence type="ECO:0000313" key="2">
    <source>
        <dbReference type="Proteomes" id="UP000193108"/>
    </source>
</evidence>
<name>A0A1X1ZMF3_MYCNO</name>
<protein>
    <recommendedName>
        <fullName evidence="3">YokE-like PH domain-containing protein</fullName>
    </recommendedName>
</protein>
<dbReference type="Proteomes" id="UP000193108">
    <property type="component" value="Unassembled WGS sequence"/>
</dbReference>
<evidence type="ECO:0000313" key="1">
    <source>
        <dbReference type="EMBL" id="ORW24530.1"/>
    </source>
</evidence>
<accession>A0A1X1ZMF3</accession>
<gene>
    <name evidence="1" type="ORF">AWC18_03520</name>
</gene>
<proteinExistence type="predicted"/>
<keyword evidence="2" id="KW-1185">Reference proteome</keyword>
<comment type="caution">
    <text evidence="1">The sequence shown here is derived from an EMBL/GenBank/DDBJ whole genome shotgun (WGS) entry which is preliminary data.</text>
</comment>
<dbReference type="AlphaFoldDB" id="A0A1X1ZMF3"/>